<feature type="transmembrane region" description="Helical" evidence="6">
    <location>
        <begin position="261"/>
        <end position="284"/>
    </location>
</feature>
<feature type="transmembrane region" description="Helical" evidence="6">
    <location>
        <begin position="347"/>
        <end position="369"/>
    </location>
</feature>
<evidence type="ECO:0000313" key="7">
    <source>
        <dbReference type="EMBL" id="SHE47212.1"/>
    </source>
</evidence>
<dbReference type="PANTHER" id="PTHR42893:SF46">
    <property type="entry name" value="PROTEIN DETOXIFICATION 44, CHLOROPLASTIC"/>
    <property type="match status" value="1"/>
</dbReference>
<dbReference type="Proteomes" id="UP000184480">
    <property type="component" value="Unassembled WGS sequence"/>
</dbReference>
<dbReference type="GO" id="GO:0005886">
    <property type="term" value="C:plasma membrane"/>
    <property type="evidence" value="ECO:0007669"/>
    <property type="project" value="TreeGrafter"/>
</dbReference>
<evidence type="ECO:0000256" key="6">
    <source>
        <dbReference type="SAM" id="Phobius"/>
    </source>
</evidence>
<dbReference type="InterPro" id="IPR002528">
    <property type="entry name" value="MATE_fam"/>
</dbReference>
<gene>
    <name evidence="7" type="ORF">SAMN05444362_101402</name>
</gene>
<feature type="transmembrane region" description="Helical" evidence="6">
    <location>
        <begin position="12"/>
        <end position="31"/>
    </location>
</feature>
<feature type="transmembrane region" description="Helical" evidence="6">
    <location>
        <begin position="125"/>
        <end position="146"/>
    </location>
</feature>
<dbReference type="CDD" id="cd13136">
    <property type="entry name" value="MATE_DinF_like"/>
    <property type="match status" value="1"/>
</dbReference>
<dbReference type="GO" id="GO:0015297">
    <property type="term" value="F:antiporter activity"/>
    <property type="evidence" value="ECO:0007669"/>
    <property type="project" value="InterPro"/>
</dbReference>
<dbReference type="AlphaFoldDB" id="A0A1M4TRX7"/>
<feature type="transmembrane region" description="Helical" evidence="6">
    <location>
        <begin position="80"/>
        <end position="105"/>
    </location>
</feature>
<feature type="transmembrane region" description="Helical" evidence="6">
    <location>
        <begin position="225"/>
        <end position="249"/>
    </location>
</feature>
<dbReference type="Pfam" id="PF01554">
    <property type="entry name" value="MatE"/>
    <property type="match status" value="2"/>
</dbReference>
<keyword evidence="3 6" id="KW-0812">Transmembrane</keyword>
<dbReference type="NCBIfam" id="TIGR00797">
    <property type="entry name" value="matE"/>
    <property type="match status" value="1"/>
</dbReference>
<sequence>MNRAILRLAIPNIISNITVPLLSMVDMAIVGHLDKEIFISAIAIAVIIFNFMYWSFSFLRMGTSGFTAQAYGAKDMGESGVILLRSLSIALLGGILIVAFQYPIFEIFFRVVNAEPQLKIYAADYFYIYVWAAPAVLGMYAFAGWFVGMQDARTPMMIAIAVNIINISMSLLFVYVLKMELKGVALGSTVAQFSGFLISFLIWFYKYKNIRVLLDFNRLKDRKAYIPFFRVNADIFIRTLLLIAVTTFFTSVSARMGALVLAANALLMQLFTLFSYIMDGFAYAAEALTGRFIGAKQFFKLNRMIKLIFLWGGCFVLLFTIGYALFTSSILGLLTDKADVIAICEQYRIWILIIPVAGFSAFLWDGIFIGATASRQMRNSMLVAAFCFFLIYFLLVPTLGNNALWLAFIVYLSMRGIIQAVLYYSKIRYTFT</sequence>
<evidence type="ECO:0000313" key="8">
    <source>
        <dbReference type="Proteomes" id="UP000184480"/>
    </source>
</evidence>
<keyword evidence="4 6" id="KW-1133">Transmembrane helix</keyword>
<feature type="transmembrane region" description="Helical" evidence="6">
    <location>
        <begin position="405"/>
        <end position="424"/>
    </location>
</feature>
<dbReference type="PANTHER" id="PTHR42893">
    <property type="entry name" value="PROTEIN DETOXIFICATION 44, CHLOROPLASTIC-RELATED"/>
    <property type="match status" value="1"/>
</dbReference>
<organism evidence="7 8">
    <name type="scientific">Dysgonomonas macrotermitis</name>
    <dbReference type="NCBI Taxonomy" id="1346286"/>
    <lineage>
        <taxon>Bacteria</taxon>
        <taxon>Pseudomonadati</taxon>
        <taxon>Bacteroidota</taxon>
        <taxon>Bacteroidia</taxon>
        <taxon>Bacteroidales</taxon>
        <taxon>Dysgonomonadaceae</taxon>
        <taxon>Dysgonomonas</taxon>
    </lineage>
</organism>
<dbReference type="OrthoDB" id="9776324at2"/>
<protein>
    <submittedName>
        <fullName evidence="7">Multidrug resistance protein, MATE family</fullName>
    </submittedName>
</protein>
<keyword evidence="5 6" id="KW-0472">Membrane</keyword>
<name>A0A1M4TRX7_9BACT</name>
<evidence type="ECO:0000256" key="3">
    <source>
        <dbReference type="ARBA" id="ARBA00022692"/>
    </source>
</evidence>
<keyword evidence="8" id="KW-1185">Reference proteome</keyword>
<evidence type="ECO:0000256" key="2">
    <source>
        <dbReference type="ARBA" id="ARBA00010199"/>
    </source>
</evidence>
<feature type="transmembrane region" description="Helical" evidence="6">
    <location>
        <begin position="183"/>
        <end position="205"/>
    </location>
</feature>
<dbReference type="STRING" id="1346286.SAMN05444362_101402"/>
<feature type="transmembrane region" description="Helical" evidence="6">
    <location>
        <begin position="381"/>
        <end position="399"/>
    </location>
</feature>
<feature type="transmembrane region" description="Helical" evidence="6">
    <location>
        <begin position="305"/>
        <end position="327"/>
    </location>
</feature>
<proteinExistence type="inferred from homology"/>
<comment type="subcellular location">
    <subcellularLocation>
        <location evidence="1">Membrane</location>
        <topology evidence="1">Multi-pass membrane protein</topology>
    </subcellularLocation>
</comment>
<evidence type="ECO:0000256" key="5">
    <source>
        <dbReference type="ARBA" id="ARBA00023136"/>
    </source>
</evidence>
<evidence type="ECO:0000256" key="4">
    <source>
        <dbReference type="ARBA" id="ARBA00022989"/>
    </source>
</evidence>
<accession>A0A1M4TRX7</accession>
<dbReference type="InterPro" id="IPR044644">
    <property type="entry name" value="DinF-like"/>
</dbReference>
<evidence type="ECO:0000256" key="1">
    <source>
        <dbReference type="ARBA" id="ARBA00004141"/>
    </source>
</evidence>
<dbReference type="EMBL" id="FQUC01000001">
    <property type="protein sequence ID" value="SHE47212.1"/>
    <property type="molecule type" value="Genomic_DNA"/>
</dbReference>
<dbReference type="GO" id="GO:0042910">
    <property type="term" value="F:xenobiotic transmembrane transporter activity"/>
    <property type="evidence" value="ECO:0007669"/>
    <property type="project" value="InterPro"/>
</dbReference>
<reference evidence="8" key="1">
    <citation type="submission" date="2016-11" db="EMBL/GenBank/DDBJ databases">
        <authorList>
            <person name="Varghese N."/>
            <person name="Submissions S."/>
        </authorList>
    </citation>
    <scope>NUCLEOTIDE SEQUENCE [LARGE SCALE GENOMIC DNA]</scope>
    <source>
        <strain evidence="8">DSM 27370</strain>
    </source>
</reference>
<feature type="transmembrane region" description="Helical" evidence="6">
    <location>
        <begin position="37"/>
        <end position="59"/>
    </location>
</feature>
<dbReference type="RefSeq" id="WP_062175485.1">
    <property type="nucleotide sequence ID" value="NZ_BBXL01000001.1"/>
</dbReference>
<comment type="similarity">
    <text evidence="2">Belongs to the multi antimicrobial extrusion (MATE) (TC 2.A.66.1) family.</text>
</comment>
<feature type="transmembrane region" description="Helical" evidence="6">
    <location>
        <begin position="158"/>
        <end position="177"/>
    </location>
</feature>